<gene>
    <name evidence="3" type="ORF">ACFQDI_24045</name>
</gene>
<evidence type="ECO:0000256" key="2">
    <source>
        <dbReference type="SAM" id="Phobius"/>
    </source>
</evidence>
<dbReference type="RefSeq" id="WP_377171828.1">
    <property type="nucleotide sequence ID" value="NZ_JBHSMQ010000014.1"/>
</dbReference>
<accession>A0ABW0KWM9</accession>
<name>A0ABW0KWM9_9BACT</name>
<dbReference type="EMBL" id="JBHSMQ010000014">
    <property type="protein sequence ID" value="MFC5457963.1"/>
    <property type="molecule type" value="Genomic_DNA"/>
</dbReference>
<protein>
    <submittedName>
        <fullName evidence="3">Uncharacterized protein</fullName>
    </submittedName>
</protein>
<proteinExistence type="predicted"/>
<reference evidence="4" key="1">
    <citation type="journal article" date="2019" name="Int. J. Syst. Evol. Microbiol.">
        <title>The Global Catalogue of Microorganisms (GCM) 10K type strain sequencing project: providing services to taxonomists for standard genome sequencing and annotation.</title>
        <authorList>
            <consortium name="The Broad Institute Genomics Platform"/>
            <consortium name="The Broad Institute Genome Sequencing Center for Infectious Disease"/>
            <person name="Wu L."/>
            <person name="Ma J."/>
        </authorList>
    </citation>
    <scope>NUCLEOTIDE SEQUENCE [LARGE SCALE GENOMIC DNA]</scope>
    <source>
        <strain evidence="4">CGMCC 4.1469</strain>
    </source>
</reference>
<feature type="compositionally biased region" description="Low complexity" evidence="1">
    <location>
        <begin position="107"/>
        <end position="132"/>
    </location>
</feature>
<dbReference type="Proteomes" id="UP001596052">
    <property type="component" value="Unassembled WGS sequence"/>
</dbReference>
<keyword evidence="2" id="KW-1133">Transmembrane helix</keyword>
<keyword evidence="4" id="KW-1185">Reference proteome</keyword>
<feature type="region of interest" description="Disordered" evidence="1">
    <location>
        <begin position="90"/>
        <end position="132"/>
    </location>
</feature>
<sequence>MSQPDQPKKAGATFVWVLGAFAGFAVLFILIQALTDSKQGFDPREQERRNNTAEILAAQAKNMTSLGLDDAAKKKVVFEKTLAALGAKKPGVSTQVVPGSPTQLKQAAAASAPAPAAPAAPASAPAAPASPK</sequence>
<evidence type="ECO:0000256" key="1">
    <source>
        <dbReference type="SAM" id="MobiDB-lite"/>
    </source>
</evidence>
<feature type="compositionally biased region" description="Polar residues" evidence="1">
    <location>
        <begin position="92"/>
        <end position="105"/>
    </location>
</feature>
<feature type="transmembrane region" description="Helical" evidence="2">
    <location>
        <begin position="12"/>
        <end position="34"/>
    </location>
</feature>
<keyword evidence="2" id="KW-0812">Transmembrane</keyword>
<comment type="caution">
    <text evidence="3">The sequence shown here is derived from an EMBL/GenBank/DDBJ whole genome shotgun (WGS) entry which is preliminary data.</text>
</comment>
<keyword evidence="2" id="KW-0472">Membrane</keyword>
<evidence type="ECO:0000313" key="3">
    <source>
        <dbReference type="EMBL" id="MFC5457963.1"/>
    </source>
</evidence>
<evidence type="ECO:0000313" key="4">
    <source>
        <dbReference type="Proteomes" id="UP001596052"/>
    </source>
</evidence>
<organism evidence="3 4">
    <name type="scientific">Prosthecobacter fluviatilis</name>
    <dbReference type="NCBI Taxonomy" id="445931"/>
    <lineage>
        <taxon>Bacteria</taxon>
        <taxon>Pseudomonadati</taxon>
        <taxon>Verrucomicrobiota</taxon>
        <taxon>Verrucomicrobiia</taxon>
        <taxon>Verrucomicrobiales</taxon>
        <taxon>Verrucomicrobiaceae</taxon>
        <taxon>Prosthecobacter</taxon>
    </lineage>
</organism>